<dbReference type="SMART" id="SM00175">
    <property type="entry name" value="RAB"/>
    <property type="match status" value="1"/>
</dbReference>
<dbReference type="PROSITE" id="PS51419">
    <property type="entry name" value="RAB"/>
    <property type="match status" value="1"/>
</dbReference>
<proteinExistence type="predicted"/>
<sequence length="151" mass="16507">MLIHGIIPTRVLELLAFSCAAAFSELRRRRLLLLRPASSCAAAFSEPRHLLLRAIIKLSTASSLSSTTSDSEPSTSSPSSTASSSEAQIWDIAGQEHFRAITSAYYRGVFGALLVYDISRLSTFDNISCWLQELNSILLLQQFLLVLCGVV</sequence>
<dbReference type="Gene3D" id="3.40.50.300">
    <property type="entry name" value="P-loop containing nucleotide triphosphate hydrolases"/>
    <property type="match status" value="1"/>
</dbReference>
<dbReference type="GO" id="GO:0005525">
    <property type="term" value="F:GTP binding"/>
    <property type="evidence" value="ECO:0007669"/>
    <property type="project" value="InterPro"/>
</dbReference>
<evidence type="ECO:0000256" key="1">
    <source>
        <dbReference type="SAM" id="MobiDB-lite"/>
    </source>
</evidence>
<dbReference type="Proteomes" id="UP000026962">
    <property type="component" value="Chromosome 12"/>
</dbReference>
<reference evidence="2" key="1">
    <citation type="submission" date="2015-04" db="UniProtKB">
        <authorList>
            <consortium name="EnsemblPlants"/>
        </authorList>
    </citation>
    <scope>IDENTIFICATION</scope>
</reference>
<accession>A0A0E0MLV5</accession>
<protein>
    <submittedName>
        <fullName evidence="2">Uncharacterized protein</fullName>
    </submittedName>
</protein>
<dbReference type="InterPro" id="IPR027417">
    <property type="entry name" value="P-loop_NTPase"/>
</dbReference>
<feature type="region of interest" description="Disordered" evidence="1">
    <location>
        <begin position="63"/>
        <end position="83"/>
    </location>
</feature>
<dbReference type="Gramene" id="OPUNC12G09130.1">
    <property type="protein sequence ID" value="OPUNC12G09130.1"/>
    <property type="gene ID" value="OPUNC12G09130"/>
</dbReference>
<evidence type="ECO:0000313" key="2">
    <source>
        <dbReference type="EnsemblPlants" id="OPUNC12G09130.1"/>
    </source>
</evidence>
<dbReference type="GO" id="GO:0003924">
    <property type="term" value="F:GTPase activity"/>
    <property type="evidence" value="ECO:0007669"/>
    <property type="project" value="InterPro"/>
</dbReference>
<reference evidence="2" key="2">
    <citation type="submission" date="2018-05" db="EMBL/GenBank/DDBJ databases">
        <title>OpunRS2 (Oryza punctata Reference Sequence Version 2).</title>
        <authorList>
            <person name="Zhang J."/>
            <person name="Kudrna D."/>
            <person name="Lee S."/>
            <person name="Talag J."/>
            <person name="Welchert J."/>
            <person name="Wing R.A."/>
        </authorList>
    </citation>
    <scope>NUCLEOTIDE SEQUENCE [LARGE SCALE GENOMIC DNA]</scope>
</reference>
<dbReference type="eggNOG" id="KOG0087">
    <property type="taxonomic scope" value="Eukaryota"/>
</dbReference>
<dbReference type="HOGENOM" id="CLU_1734440_0_0_1"/>
<dbReference type="STRING" id="4537.A0A0E0MLV5"/>
<dbReference type="InterPro" id="IPR050209">
    <property type="entry name" value="Rab_GTPases_membrane_traffic"/>
</dbReference>
<dbReference type="Pfam" id="PF00071">
    <property type="entry name" value="Ras"/>
    <property type="match status" value="1"/>
</dbReference>
<dbReference type="AlphaFoldDB" id="A0A0E0MLV5"/>
<dbReference type="InterPro" id="IPR001806">
    <property type="entry name" value="Small_GTPase"/>
</dbReference>
<organism evidence="2">
    <name type="scientific">Oryza punctata</name>
    <name type="common">Red rice</name>
    <dbReference type="NCBI Taxonomy" id="4537"/>
    <lineage>
        <taxon>Eukaryota</taxon>
        <taxon>Viridiplantae</taxon>
        <taxon>Streptophyta</taxon>
        <taxon>Embryophyta</taxon>
        <taxon>Tracheophyta</taxon>
        <taxon>Spermatophyta</taxon>
        <taxon>Magnoliopsida</taxon>
        <taxon>Liliopsida</taxon>
        <taxon>Poales</taxon>
        <taxon>Poaceae</taxon>
        <taxon>BOP clade</taxon>
        <taxon>Oryzoideae</taxon>
        <taxon>Oryzeae</taxon>
        <taxon>Oryzinae</taxon>
        <taxon>Oryza</taxon>
    </lineage>
</organism>
<dbReference type="SUPFAM" id="SSF52540">
    <property type="entry name" value="P-loop containing nucleoside triphosphate hydrolases"/>
    <property type="match status" value="1"/>
</dbReference>
<keyword evidence="3" id="KW-1185">Reference proteome</keyword>
<name>A0A0E0MLV5_ORYPU</name>
<evidence type="ECO:0000313" key="3">
    <source>
        <dbReference type="Proteomes" id="UP000026962"/>
    </source>
</evidence>
<dbReference type="PANTHER" id="PTHR47979">
    <property type="entry name" value="DRAB11-RELATED"/>
    <property type="match status" value="1"/>
</dbReference>
<dbReference type="EnsemblPlants" id="OPUNC12G09130.1">
    <property type="protein sequence ID" value="OPUNC12G09130.1"/>
    <property type="gene ID" value="OPUNC12G09130"/>
</dbReference>